<dbReference type="InterPro" id="IPR001667">
    <property type="entry name" value="DDH_dom"/>
</dbReference>
<evidence type="ECO:0000256" key="3">
    <source>
        <dbReference type="ARBA" id="ARBA00022722"/>
    </source>
</evidence>
<feature type="domain" description="DHHA1" evidence="7">
    <location>
        <begin position="355"/>
        <end position="447"/>
    </location>
</feature>
<dbReference type="SUPFAM" id="SSF64182">
    <property type="entry name" value="DHH phosphoesterases"/>
    <property type="match status" value="1"/>
</dbReference>
<dbReference type="GO" id="GO:0006281">
    <property type="term" value="P:DNA repair"/>
    <property type="evidence" value="ECO:0007669"/>
    <property type="project" value="InterPro"/>
</dbReference>
<evidence type="ECO:0000256" key="4">
    <source>
        <dbReference type="ARBA" id="ARBA00022801"/>
    </source>
</evidence>
<dbReference type="GO" id="GO:0008409">
    <property type="term" value="F:5'-3' exonuclease activity"/>
    <property type="evidence" value="ECO:0007669"/>
    <property type="project" value="InterPro"/>
</dbReference>
<dbReference type="Pfam" id="PF17768">
    <property type="entry name" value="RecJ_OB"/>
    <property type="match status" value="1"/>
</dbReference>
<dbReference type="Proteomes" id="UP000178121">
    <property type="component" value="Unassembled WGS sequence"/>
</dbReference>
<organism evidence="9 10">
    <name type="scientific">Candidatus Taylorbacteria bacterium RIFCSPHIGHO2_01_FULL_51_15</name>
    <dbReference type="NCBI Taxonomy" id="1802304"/>
    <lineage>
        <taxon>Bacteria</taxon>
        <taxon>Candidatus Tayloriibacteriota</taxon>
    </lineage>
</organism>
<dbReference type="GO" id="GO:0006310">
    <property type="term" value="P:DNA recombination"/>
    <property type="evidence" value="ECO:0007669"/>
    <property type="project" value="InterPro"/>
</dbReference>
<dbReference type="AlphaFoldDB" id="A0A1G2MCA3"/>
<feature type="domain" description="RecJ OB" evidence="8">
    <location>
        <begin position="464"/>
        <end position="572"/>
    </location>
</feature>
<keyword evidence="3" id="KW-0540">Nuclease</keyword>
<keyword evidence="4" id="KW-0378">Hydrolase</keyword>
<feature type="domain" description="DDH" evidence="6">
    <location>
        <begin position="77"/>
        <end position="213"/>
    </location>
</feature>
<dbReference type="PANTHER" id="PTHR30255:SF2">
    <property type="entry name" value="SINGLE-STRANDED-DNA-SPECIFIC EXONUCLEASE RECJ"/>
    <property type="match status" value="1"/>
</dbReference>
<dbReference type="InterPro" id="IPR051673">
    <property type="entry name" value="SSDNA_exonuclease_RecJ"/>
</dbReference>
<evidence type="ECO:0000256" key="2">
    <source>
        <dbReference type="ARBA" id="ARBA00019841"/>
    </source>
</evidence>
<protein>
    <recommendedName>
        <fullName evidence="2">Single-stranded-DNA-specific exonuclease RecJ</fullName>
    </recommendedName>
</protein>
<dbReference type="GO" id="GO:0003676">
    <property type="term" value="F:nucleic acid binding"/>
    <property type="evidence" value="ECO:0007669"/>
    <property type="project" value="InterPro"/>
</dbReference>
<proteinExistence type="inferred from homology"/>
<evidence type="ECO:0000256" key="1">
    <source>
        <dbReference type="ARBA" id="ARBA00005915"/>
    </source>
</evidence>
<dbReference type="Gene3D" id="3.90.1640.30">
    <property type="match status" value="1"/>
</dbReference>
<gene>
    <name evidence="9" type="ORF">A2849_03675</name>
</gene>
<dbReference type="Pfam" id="PF02272">
    <property type="entry name" value="DHHA1"/>
    <property type="match status" value="1"/>
</dbReference>
<reference evidence="9 10" key="1">
    <citation type="journal article" date="2016" name="Nat. Commun.">
        <title>Thousands of microbial genomes shed light on interconnected biogeochemical processes in an aquifer system.</title>
        <authorList>
            <person name="Anantharaman K."/>
            <person name="Brown C.T."/>
            <person name="Hug L.A."/>
            <person name="Sharon I."/>
            <person name="Castelle C.J."/>
            <person name="Probst A.J."/>
            <person name="Thomas B.C."/>
            <person name="Singh A."/>
            <person name="Wilkins M.J."/>
            <person name="Karaoz U."/>
            <person name="Brodie E.L."/>
            <person name="Williams K.H."/>
            <person name="Hubbard S.S."/>
            <person name="Banfield J.F."/>
        </authorList>
    </citation>
    <scope>NUCLEOTIDE SEQUENCE [LARGE SCALE GENOMIC DNA]</scope>
</reference>
<dbReference type="NCBIfam" id="TIGR00644">
    <property type="entry name" value="recJ"/>
    <property type="match status" value="1"/>
</dbReference>
<evidence type="ECO:0000313" key="10">
    <source>
        <dbReference type="Proteomes" id="UP000178121"/>
    </source>
</evidence>
<evidence type="ECO:0000313" key="9">
    <source>
        <dbReference type="EMBL" id="OHA21498.1"/>
    </source>
</evidence>
<evidence type="ECO:0000259" key="7">
    <source>
        <dbReference type="Pfam" id="PF02272"/>
    </source>
</evidence>
<accession>A0A1G2MCA3</accession>
<dbReference type="InterPro" id="IPR041122">
    <property type="entry name" value="RecJ_OB"/>
</dbReference>
<dbReference type="Pfam" id="PF01368">
    <property type="entry name" value="DHH"/>
    <property type="match status" value="1"/>
</dbReference>
<evidence type="ECO:0000259" key="6">
    <source>
        <dbReference type="Pfam" id="PF01368"/>
    </source>
</evidence>
<evidence type="ECO:0000259" key="8">
    <source>
        <dbReference type="Pfam" id="PF17768"/>
    </source>
</evidence>
<name>A0A1G2MCA3_9BACT</name>
<dbReference type="EMBL" id="MHRI01000007">
    <property type="protein sequence ID" value="OHA21498.1"/>
    <property type="molecule type" value="Genomic_DNA"/>
</dbReference>
<evidence type="ECO:0000256" key="5">
    <source>
        <dbReference type="ARBA" id="ARBA00022839"/>
    </source>
</evidence>
<dbReference type="InterPro" id="IPR003156">
    <property type="entry name" value="DHHA1_dom"/>
</dbReference>
<comment type="similarity">
    <text evidence="1">Belongs to the RecJ family.</text>
</comment>
<comment type="caution">
    <text evidence="9">The sequence shown here is derived from an EMBL/GenBank/DDBJ whole genome shotgun (WGS) entry which is preliminary data.</text>
</comment>
<dbReference type="InterPro" id="IPR004610">
    <property type="entry name" value="RecJ"/>
</dbReference>
<dbReference type="Gene3D" id="2.40.50.460">
    <property type="match status" value="1"/>
</dbReference>
<sequence>MPSYTIREAPSSEAEKELIAYSPLLRQLLHGRGITEAKEAEQFLHPNYDAHTHDPFTLKDMEKAVERILRSVQNNERIAIFSDYDADGIPGAVVLHDFFKRIGHLNFENYIPDRHGEGFGLNASAIRELHESGCRLLITIDCGITDTEEVAHAIELGMDVIITDHHLPGAEIPHAYAILNPKQADCRYPEKMLCGSGVIFKLIQALCFEIRNSKFDIPETIFPAGQEKWLLDMVGLATLSDMVPLTGENRVFAHFGLKVLRKSPRKGLRELLSVLRLNRSELTEDDIGFSISPRINAASRMGVPMDAFRLFATSDEAEAATLARHLDKMNTERKGKVASLVKEVRRTVEERGERKVIVAGNPNWRPALLGLVASSLAEDMRCPVFLWGREESVELKGSCRSGGSVDLSLMMQEARSVFSDFGGHKEAGGFSTTLEKVHLLEAELERAYEKVRSDYNSGVSLVADAALSLDEVTARTYSEIAQLSPFGVGNHKPVFLFEQVKVRRMEQFGKEKQHLKLIFAKSDGVFVPAIQFYAKPEDFGVEPREGGVVNLLAHFEKSTFGNRTELRLRIVDVF</sequence>
<dbReference type="PANTHER" id="PTHR30255">
    <property type="entry name" value="SINGLE-STRANDED-DNA-SPECIFIC EXONUCLEASE RECJ"/>
    <property type="match status" value="1"/>
</dbReference>
<keyword evidence="5 9" id="KW-0269">Exonuclease</keyword>
<dbReference type="InterPro" id="IPR038763">
    <property type="entry name" value="DHH_sf"/>
</dbReference>